<proteinExistence type="predicted"/>
<accession>A0A2B7YR97</accession>
<feature type="compositionally biased region" description="Low complexity" evidence="1">
    <location>
        <begin position="1"/>
        <end position="25"/>
    </location>
</feature>
<dbReference type="GO" id="GO:0034965">
    <property type="term" value="P:intronic box C/D snoRNA processing"/>
    <property type="evidence" value="ECO:0007669"/>
    <property type="project" value="TreeGrafter"/>
</dbReference>
<feature type="region of interest" description="Disordered" evidence="1">
    <location>
        <begin position="126"/>
        <end position="149"/>
    </location>
</feature>
<organism evidence="3 4">
    <name type="scientific">Polytolypa hystricis (strain UAMH7299)</name>
    <dbReference type="NCBI Taxonomy" id="1447883"/>
    <lineage>
        <taxon>Eukaryota</taxon>
        <taxon>Fungi</taxon>
        <taxon>Dikarya</taxon>
        <taxon>Ascomycota</taxon>
        <taxon>Pezizomycotina</taxon>
        <taxon>Eurotiomycetes</taxon>
        <taxon>Eurotiomycetidae</taxon>
        <taxon>Onygenales</taxon>
        <taxon>Onygenales incertae sedis</taxon>
        <taxon>Polytolypa</taxon>
    </lineage>
</organism>
<gene>
    <name evidence="3" type="ORF">AJ80_02492</name>
</gene>
<dbReference type="GO" id="GO:0000294">
    <property type="term" value="P:nuclear-transcribed mRNA catabolic process, RNase MRP-dependent"/>
    <property type="evidence" value="ECO:0007669"/>
    <property type="project" value="TreeGrafter"/>
</dbReference>
<protein>
    <recommendedName>
        <fullName evidence="2">Ribonucleases P/MRP subunit Pop8-like domain-containing protein</fullName>
    </recommendedName>
</protein>
<reference evidence="3 4" key="1">
    <citation type="submission" date="2017-10" db="EMBL/GenBank/DDBJ databases">
        <title>Comparative genomics in systemic dimorphic fungi from Ajellomycetaceae.</title>
        <authorList>
            <person name="Munoz J.F."/>
            <person name="Mcewen J.G."/>
            <person name="Clay O.K."/>
            <person name="Cuomo C.A."/>
        </authorList>
    </citation>
    <scope>NUCLEOTIDE SEQUENCE [LARGE SCALE GENOMIC DNA]</scope>
    <source>
        <strain evidence="3 4">UAMH7299</strain>
    </source>
</reference>
<evidence type="ECO:0000259" key="2">
    <source>
        <dbReference type="Pfam" id="PF20976"/>
    </source>
</evidence>
<feature type="compositionally biased region" description="Basic and acidic residues" evidence="1">
    <location>
        <begin position="34"/>
        <end position="49"/>
    </location>
</feature>
<evidence type="ECO:0000313" key="3">
    <source>
        <dbReference type="EMBL" id="PGH23382.1"/>
    </source>
</evidence>
<dbReference type="GO" id="GO:0004526">
    <property type="term" value="F:ribonuclease P activity"/>
    <property type="evidence" value="ECO:0007669"/>
    <property type="project" value="TreeGrafter"/>
</dbReference>
<keyword evidence="4" id="KW-1185">Reference proteome</keyword>
<name>A0A2B7YR97_POLH7</name>
<dbReference type="OrthoDB" id="5530243at2759"/>
<feature type="region of interest" description="Disordered" evidence="1">
    <location>
        <begin position="1"/>
        <end position="54"/>
    </location>
</feature>
<dbReference type="Proteomes" id="UP000224634">
    <property type="component" value="Unassembled WGS sequence"/>
</dbReference>
<dbReference type="Pfam" id="PF20976">
    <property type="entry name" value="Pop8"/>
    <property type="match status" value="1"/>
</dbReference>
<dbReference type="EMBL" id="PDNA01000024">
    <property type="protein sequence ID" value="PGH23382.1"/>
    <property type="molecule type" value="Genomic_DNA"/>
</dbReference>
<evidence type="ECO:0000256" key="1">
    <source>
        <dbReference type="SAM" id="MobiDB-lite"/>
    </source>
</evidence>
<dbReference type="InterPro" id="IPR020347">
    <property type="entry name" value="Pop8"/>
</dbReference>
<comment type="caution">
    <text evidence="3">The sequence shown here is derived from an EMBL/GenBank/DDBJ whole genome shotgun (WGS) entry which is preliminary data.</text>
</comment>
<dbReference type="STRING" id="1447883.A0A2B7YR97"/>
<dbReference type="GO" id="GO:0008033">
    <property type="term" value="P:tRNA processing"/>
    <property type="evidence" value="ECO:0007669"/>
    <property type="project" value="InterPro"/>
</dbReference>
<dbReference type="GO" id="GO:0005655">
    <property type="term" value="C:nucleolar ribonuclease P complex"/>
    <property type="evidence" value="ECO:0007669"/>
    <property type="project" value="InterPro"/>
</dbReference>
<dbReference type="GO" id="GO:0000171">
    <property type="term" value="F:ribonuclease MRP activity"/>
    <property type="evidence" value="ECO:0007669"/>
    <property type="project" value="TreeGrafter"/>
</dbReference>
<sequence length="216" mass="22166">MATTQPVAVPTPAPAAESGPEPGNATTTTKPSKRKAEEIASRSDPKGKEIPITFTARNPQWSYLKLELISQPDPSQQPSASSSTSATQPLDPLTARTYLTSALSQFLGLSGTSISIDILKIETSTPSAQTTTSTTTTTAPTTTATTIPSSKRPKNILWIRVPRDDASAVAAAVSSWIGTGGSGVGGGGGSVAWRVLGRANFLGALIGGEGGKLFMP</sequence>
<dbReference type="AlphaFoldDB" id="A0A2B7YR97"/>
<dbReference type="PANTHER" id="PTHR28173">
    <property type="entry name" value="RIBONUCLEASES P/MRP PROTEIN SUBUNIT POP8"/>
    <property type="match status" value="1"/>
</dbReference>
<dbReference type="PANTHER" id="PTHR28173:SF1">
    <property type="entry name" value="RIBONUCLEASES P_MRP PROTEIN SUBUNIT POP8"/>
    <property type="match status" value="1"/>
</dbReference>
<feature type="domain" description="Ribonucleases P/MRP subunit Pop8-like" evidence="2">
    <location>
        <begin position="60"/>
        <end position="124"/>
    </location>
</feature>
<dbReference type="GO" id="GO:0000172">
    <property type="term" value="C:ribonuclease MRP complex"/>
    <property type="evidence" value="ECO:0007669"/>
    <property type="project" value="InterPro"/>
</dbReference>
<evidence type="ECO:0000313" key="4">
    <source>
        <dbReference type="Proteomes" id="UP000224634"/>
    </source>
</evidence>
<dbReference type="InterPro" id="IPR049128">
    <property type="entry name" value="Pop8-like_dom"/>
</dbReference>